<dbReference type="CDD" id="cd17793">
    <property type="entry name" value="HipA"/>
    <property type="match status" value="1"/>
</dbReference>
<sequence>MLNVIHHGVRVGCLTTDGRELTFAYSAAWLDKADAFALMPTLPLREAPYRGDVVSSFFANLLPEGHTLEALCRLQRLPRGNIYRILEAFGDECAGAFEVVTSDNAIPPKAPHYLPYTKEALASDLSYSRDRVPLLQRHGELRLSLAGAQNKMPVFYRDGELFLPANGAPSNFILKPALQPERMFPDSVANEAVSLLLARAVGIPVPDAYVITDPEPFLLIQRYDRVERADGVVRLHQLDFCQLTGVLPEHKYEGDGGPGFKAVFDVIDRHSELPAVDRLQLVDWLLFNFVIGNADAHGKNVSLLCRPDGRWRLAPAYDLLSLTYWPQLSQNMAMAIGGEKRPAWIMTRHWHRLCDSIGLNVSQLRRRALALAESATRQLPGIVDSLGGVASPRLAESLHRTIEQRAGWLHVRLTTDAG</sequence>
<reference evidence="6" key="1">
    <citation type="submission" date="2022-09" db="EMBL/GenBank/DDBJ databases">
        <title>Tahibacter sp. nov., isolated from a fresh water.</title>
        <authorList>
            <person name="Baek J.H."/>
            <person name="Lee J.K."/>
            <person name="Kim J.M."/>
            <person name="Jeon C.O."/>
        </authorList>
    </citation>
    <scope>NUCLEOTIDE SEQUENCE</scope>
    <source>
        <strain evidence="6">W38</strain>
    </source>
</reference>
<feature type="domain" description="HipA N-terminal subdomain 1" evidence="5">
    <location>
        <begin position="2"/>
        <end position="99"/>
    </location>
</feature>
<evidence type="ECO:0000256" key="2">
    <source>
        <dbReference type="ARBA" id="ARBA00022679"/>
    </source>
</evidence>
<dbReference type="RefSeq" id="WP_261695760.1">
    <property type="nucleotide sequence ID" value="NZ_CP104694.1"/>
</dbReference>
<dbReference type="Gene3D" id="1.10.1070.20">
    <property type="match status" value="1"/>
</dbReference>
<dbReference type="EMBL" id="CP104694">
    <property type="protein sequence ID" value="UXI68801.1"/>
    <property type="molecule type" value="Genomic_DNA"/>
</dbReference>
<dbReference type="Pfam" id="PF07804">
    <property type="entry name" value="HipA_C"/>
    <property type="match status" value="1"/>
</dbReference>
<dbReference type="InterPro" id="IPR017508">
    <property type="entry name" value="HipA_N1"/>
</dbReference>
<dbReference type="PANTHER" id="PTHR37419:SF1">
    <property type="entry name" value="SERINE_THREONINE-PROTEIN KINASE TOXIN HIPA"/>
    <property type="match status" value="1"/>
</dbReference>
<evidence type="ECO:0000256" key="3">
    <source>
        <dbReference type="ARBA" id="ARBA00022777"/>
    </source>
</evidence>
<proteinExistence type="inferred from homology"/>
<keyword evidence="3" id="KW-0418">Kinase</keyword>
<protein>
    <submittedName>
        <fullName evidence="6">Type II toxin-antitoxin system HipA family toxin</fullName>
    </submittedName>
</protein>
<evidence type="ECO:0000259" key="5">
    <source>
        <dbReference type="Pfam" id="PF13657"/>
    </source>
</evidence>
<keyword evidence="2" id="KW-0808">Transferase</keyword>
<feature type="domain" description="HipA-like C-terminal" evidence="4">
    <location>
        <begin position="143"/>
        <end position="377"/>
    </location>
</feature>
<evidence type="ECO:0000259" key="4">
    <source>
        <dbReference type="Pfam" id="PF07804"/>
    </source>
</evidence>
<dbReference type="InterPro" id="IPR052028">
    <property type="entry name" value="HipA_Ser/Thr_kinase"/>
</dbReference>
<evidence type="ECO:0000256" key="1">
    <source>
        <dbReference type="ARBA" id="ARBA00010164"/>
    </source>
</evidence>
<name>A0ABY6BJL2_9GAMM</name>
<dbReference type="Proteomes" id="UP001064632">
    <property type="component" value="Chromosome"/>
</dbReference>
<accession>A0ABY6BJL2</accession>
<organism evidence="6 7">
    <name type="scientific">Tahibacter amnicola</name>
    <dbReference type="NCBI Taxonomy" id="2976241"/>
    <lineage>
        <taxon>Bacteria</taxon>
        <taxon>Pseudomonadati</taxon>
        <taxon>Pseudomonadota</taxon>
        <taxon>Gammaproteobacteria</taxon>
        <taxon>Lysobacterales</taxon>
        <taxon>Rhodanobacteraceae</taxon>
        <taxon>Tahibacter</taxon>
    </lineage>
</organism>
<dbReference type="NCBIfam" id="TIGR03071">
    <property type="entry name" value="couple_hipA"/>
    <property type="match status" value="1"/>
</dbReference>
<keyword evidence="7" id="KW-1185">Reference proteome</keyword>
<dbReference type="PANTHER" id="PTHR37419">
    <property type="entry name" value="SERINE/THREONINE-PROTEIN KINASE TOXIN HIPA"/>
    <property type="match status" value="1"/>
</dbReference>
<evidence type="ECO:0000313" key="7">
    <source>
        <dbReference type="Proteomes" id="UP001064632"/>
    </source>
</evidence>
<dbReference type="InterPro" id="IPR012893">
    <property type="entry name" value="HipA-like_C"/>
</dbReference>
<dbReference type="Pfam" id="PF13657">
    <property type="entry name" value="Couple_hipA"/>
    <property type="match status" value="1"/>
</dbReference>
<gene>
    <name evidence="6" type="ORF">N4264_03865</name>
</gene>
<evidence type="ECO:0000313" key="6">
    <source>
        <dbReference type="EMBL" id="UXI68801.1"/>
    </source>
</evidence>
<comment type="similarity">
    <text evidence="1">Belongs to the HipA Ser/Thr kinase family.</text>
</comment>